<reference evidence="9" key="1">
    <citation type="journal article" date="2019" name="Int. J. Syst. Evol. Microbiol.">
        <title>The Global Catalogue of Microorganisms (GCM) 10K type strain sequencing project: providing services to taxonomists for standard genome sequencing and annotation.</title>
        <authorList>
            <consortium name="The Broad Institute Genomics Platform"/>
            <consortium name="The Broad Institute Genome Sequencing Center for Infectious Disease"/>
            <person name="Wu L."/>
            <person name="Ma J."/>
        </authorList>
    </citation>
    <scope>NUCLEOTIDE SEQUENCE [LARGE SCALE GENOMIC DNA]</scope>
    <source>
        <strain evidence="9">KCTC 52039</strain>
    </source>
</reference>
<evidence type="ECO:0000256" key="4">
    <source>
        <dbReference type="PROSITE-ProRule" id="PRU00473"/>
    </source>
</evidence>
<evidence type="ECO:0000256" key="5">
    <source>
        <dbReference type="SAM" id="MobiDB-lite"/>
    </source>
</evidence>
<name>A0ABV7J7K5_9RHOB</name>
<evidence type="ECO:0000256" key="3">
    <source>
        <dbReference type="ARBA" id="ARBA00023237"/>
    </source>
</evidence>
<feature type="chain" id="PRO_5047459988" evidence="6">
    <location>
        <begin position="28"/>
        <end position="375"/>
    </location>
</feature>
<gene>
    <name evidence="8" type="ORF">ACFOGH_14010</name>
</gene>
<keyword evidence="3" id="KW-0998">Cell outer membrane</keyword>
<dbReference type="SUPFAM" id="SSF101874">
    <property type="entry name" value="YceI-like"/>
    <property type="match status" value="1"/>
</dbReference>
<protein>
    <submittedName>
        <fullName evidence="8">OmpA family protein</fullName>
    </submittedName>
</protein>
<sequence>MTGLFHALSRLRLCLALMLLCAPVPLAAQDASFAPGWQVDAQSSQLRFQSVKNVTKVESSTFAAFSGALDADGTLSLHVFLDSVDTKIDLRNVRMRFLLFETFRFPEAVITAKINPADLADLPKLRRKTVHLTYTLDLHGVQKQLETDVAVTMVDDATVVVSSTVPVVIATDDFGLAEGVQKLQEAANVVIIPSGTVSFDLTLKRNGGAAPAPAAPAVEAPATEAPVATAPAPPAAPEVAPAVTALEPTGDLDLEACKGRFEILSRSGNINFHSGSARLQADSSALLDSVADIIARCPGLKIEVSGHTDADGSPSANQYLSQQRAKAVVRYLVKKGLAADRFTAMGYGEDKPLFDNDTPEHKSRNRRIEFTLVQP</sequence>
<evidence type="ECO:0000256" key="6">
    <source>
        <dbReference type="SAM" id="SignalP"/>
    </source>
</evidence>
<dbReference type="PANTHER" id="PTHR30329:SF21">
    <property type="entry name" value="LIPOPROTEIN YIAD-RELATED"/>
    <property type="match status" value="1"/>
</dbReference>
<evidence type="ECO:0000313" key="8">
    <source>
        <dbReference type="EMBL" id="MFC3182113.1"/>
    </source>
</evidence>
<dbReference type="InterPro" id="IPR036761">
    <property type="entry name" value="TTHA0802/YceI-like_sf"/>
</dbReference>
<organism evidence="8 9">
    <name type="scientific">Cypionkella sinensis</name>
    <dbReference type="NCBI Taxonomy" id="1756043"/>
    <lineage>
        <taxon>Bacteria</taxon>
        <taxon>Pseudomonadati</taxon>
        <taxon>Pseudomonadota</taxon>
        <taxon>Alphaproteobacteria</taxon>
        <taxon>Rhodobacterales</taxon>
        <taxon>Paracoccaceae</taxon>
        <taxon>Cypionkella</taxon>
    </lineage>
</organism>
<dbReference type="PROSITE" id="PS51123">
    <property type="entry name" value="OMPA_2"/>
    <property type="match status" value="1"/>
</dbReference>
<dbReference type="CDD" id="cd07185">
    <property type="entry name" value="OmpA_C-like"/>
    <property type="match status" value="1"/>
</dbReference>
<dbReference type="Pfam" id="PF04264">
    <property type="entry name" value="YceI"/>
    <property type="match status" value="1"/>
</dbReference>
<dbReference type="RefSeq" id="WP_380073693.1">
    <property type="nucleotide sequence ID" value="NZ_JBHRTO010000001.1"/>
</dbReference>
<dbReference type="Pfam" id="PF00691">
    <property type="entry name" value="OmpA"/>
    <property type="match status" value="1"/>
</dbReference>
<comment type="caution">
    <text evidence="8">The sequence shown here is derived from an EMBL/GenBank/DDBJ whole genome shotgun (WGS) entry which is preliminary data.</text>
</comment>
<dbReference type="InterPro" id="IPR050330">
    <property type="entry name" value="Bact_OuterMem_StrucFunc"/>
</dbReference>
<dbReference type="InterPro" id="IPR006665">
    <property type="entry name" value="OmpA-like"/>
</dbReference>
<proteinExistence type="predicted"/>
<comment type="subcellular location">
    <subcellularLocation>
        <location evidence="1">Cell outer membrane</location>
    </subcellularLocation>
</comment>
<dbReference type="PRINTS" id="PR01023">
    <property type="entry name" value="NAFLGMOTY"/>
</dbReference>
<keyword evidence="6" id="KW-0732">Signal</keyword>
<dbReference type="PRINTS" id="PR01021">
    <property type="entry name" value="OMPADOMAIN"/>
</dbReference>
<evidence type="ECO:0000313" key="9">
    <source>
        <dbReference type="Proteomes" id="UP001595547"/>
    </source>
</evidence>
<evidence type="ECO:0000256" key="1">
    <source>
        <dbReference type="ARBA" id="ARBA00004442"/>
    </source>
</evidence>
<keyword evidence="9" id="KW-1185">Reference proteome</keyword>
<dbReference type="SMART" id="SM00867">
    <property type="entry name" value="YceI"/>
    <property type="match status" value="1"/>
</dbReference>
<feature type="domain" description="OmpA-like" evidence="7">
    <location>
        <begin position="259"/>
        <end position="375"/>
    </location>
</feature>
<evidence type="ECO:0000259" key="7">
    <source>
        <dbReference type="PROSITE" id="PS51123"/>
    </source>
</evidence>
<feature type="signal peptide" evidence="6">
    <location>
        <begin position="1"/>
        <end position="27"/>
    </location>
</feature>
<dbReference type="Gene3D" id="3.30.1330.60">
    <property type="entry name" value="OmpA-like domain"/>
    <property type="match status" value="1"/>
</dbReference>
<keyword evidence="2 4" id="KW-0472">Membrane</keyword>
<dbReference type="InterPro" id="IPR006664">
    <property type="entry name" value="OMP_bac"/>
</dbReference>
<feature type="compositionally biased region" description="Low complexity" evidence="5">
    <location>
        <begin position="210"/>
        <end position="230"/>
    </location>
</feature>
<accession>A0ABV7J7K5</accession>
<feature type="region of interest" description="Disordered" evidence="5">
    <location>
        <begin position="210"/>
        <end position="234"/>
    </location>
</feature>
<dbReference type="EMBL" id="JBHRTO010000001">
    <property type="protein sequence ID" value="MFC3182113.1"/>
    <property type="molecule type" value="Genomic_DNA"/>
</dbReference>
<dbReference type="Proteomes" id="UP001595547">
    <property type="component" value="Unassembled WGS sequence"/>
</dbReference>
<dbReference type="SUPFAM" id="SSF103088">
    <property type="entry name" value="OmpA-like"/>
    <property type="match status" value="1"/>
</dbReference>
<dbReference type="InterPro" id="IPR036737">
    <property type="entry name" value="OmpA-like_sf"/>
</dbReference>
<dbReference type="InterPro" id="IPR007372">
    <property type="entry name" value="Lipid/polyisoprenoid-bd_YceI"/>
</dbReference>
<dbReference type="PANTHER" id="PTHR30329">
    <property type="entry name" value="STATOR ELEMENT OF FLAGELLAR MOTOR COMPLEX"/>
    <property type="match status" value="1"/>
</dbReference>
<dbReference type="Gene3D" id="2.40.128.110">
    <property type="entry name" value="Lipid/polyisoprenoid-binding, YceI-like"/>
    <property type="match status" value="1"/>
</dbReference>
<evidence type="ECO:0000256" key="2">
    <source>
        <dbReference type="ARBA" id="ARBA00023136"/>
    </source>
</evidence>